<feature type="region of interest" description="Disordered" evidence="1">
    <location>
        <begin position="131"/>
        <end position="218"/>
    </location>
</feature>
<feature type="compositionally biased region" description="Pro residues" evidence="1">
    <location>
        <begin position="476"/>
        <end position="489"/>
    </location>
</feature>
<evidence type="ECO:0000313" key="3">
    <source>
        <dbReference type="Proteomes" id="UP000269721"/>
    </source>
</evidence>
<feature type="compositionally biased region" description="Polar residues" evidence="1">
    <location>
        <begin position="253"/>
        <end position="262"/>
    </location>
</feature>
<sequence length="574" mass="58630">MGVDVPTIEDSGPVQETEALPESGVELSTGRDIAMDRTATADITRDDHASEHQADLPGGAPHLAPAPDVVADVTDVPPTTALADLLTNRLGSSDETSTSAPLSAGAPSEAALFTPLSSASSEFSPFTPLAGAASGSASAQLSGAPSEPPPFTSLSGAHASDPTSTGPTSSDARHSRMHRRLAEIRGRRAAFAAARGPSDAATDPSDPSSRPRNPRPMPANLALLMHLMGPLLPDERRNAPDTPLPASDPPSDHASQPATNGTPRVPPGPLGMLIPVLMISITSRGPAARRRPAGAEMENLAGGVRSTRTNGDPGLAAATRPTVDLERPADAVPEPPDLNGERAPDDPVVRLERATNENSGEPEPPSQRSGIGAEPERPTSANVESVDVVNTLPSGGTLSRSGVPDGAGRASTPAETPGNSQRLASSWNSPDRSPGIASPLPAPVATPAFRPVFGPPLPPGWDPRRPVSPLHASTSPPHPTFGPPPPPGFGAPGSDPRARQMPSAAERQAVEELAGRCGRRHGDGDRDGGRDGDGTAWVGERSAAATGWERAGPGDEAHGVFADIVLGRWASAGG</sequence>
<evidence type="ECO:0000256" key="1">
    <source>
        <dbReference type="SAM" id="MobiDB-lite"/>
    </source>
</evidence>
<keyword evidence="3" id="KW-1185">Reference proteome</keyword>
<feature type="compositionally biased region" description="Polar residues" evidence="1">
    <location>
        <begin position="391"/>
        <end position="400"/>
    </location>
</feature>
<feature type="compositionally biased region" description="Low complexity" evidence="1">
    <location>
        <begin position="189"/>
        <end position="211"/>
    </location>
</feature>
<reference evidence="3" key="1">
    <citation type="journal article" date="2018" name="Nat. Microbiol.">
        <title>Leveraging single-cell genomics to expand the fungal tree of life.</title>
        <authorList>
            <person name="Ahrendt S.R."/>
            <person name="Quandt C.A."/>
            <person name="Ciobanu D."/>
            <person name="Clum A."/>
            <person name="Salamov A."/>
            <person name="Andreopoulos B."/>
            <person name="Cheng J.F."/>
            <person name="Woyke T."/>
            <person name="Pelin A."/>
            <person name="Henrissat B."/>
            <person name="Reynolds N.K."/>
            <person name="Benny G.L."/>
            <person name="Smith M.E."/>
            <person name="James T.Y."/>
            <person name="Grigoriev I.V."/>
        </authorList>
    </citation>
    <scope>NUCLEOTIDE SEQUENCE [LARGE SCALE GENOMIC DNA]</scope>
</reference>
<feature type="region of interest" description="Disordered" evidence="1">
    <location>
        <begin position="285"/>
        <end position="556"/>
    </location>
</feature>
<feature type="compositionally biased region" description="Basic and acidic residues" evidence="1">
    <location>
        <begin position="339"/>
        <end position="355"/>
    </location>
</feature>
<proteinExistence type="predicted"/>
<feature type="compositionally biased region" description="Polar residues" evidence="1">
    <location>
        <begin position="413"/>
        <end position="431"/>
    </location>
</feature>
<dbReference type="Proteomes" id="UP000269721">
    <property type="component" value="Unassembled WGS sequence"/>
</dbReference>
<feature type="compositionally biased region" description="Low complexity" evidence="1">
    <location>
        <begin position="131"/>
        <end position="145"/>
    </location>
</feature>
<feature type="compositionally biased region" description="Polar residues" evidence="1">
    <location>
        <begin position="89"/>
        <end position="101"/>
    </location>
</feature>
<dbReference type="EMBL" id="ML001011">
    <property type="protein sequence ID" value="RKO83634.1"/>
    <property type="molecule type" value="Genomic_DNA"/>
</dbReference>
<evidence type="ECO:0000313" key="2">
    <source>
        <dbReference type="EMBL" id="RKO83634.1"/>
    </source>
</evidence>
<organism evidence="2 3">
    <name type="scientific">Blyttiomyces helicus</name>
    <dbReference type="NCBI Taxonomy" id="388810"/>
    <lineage>
        <taxon>Eukaryota</taxon>
        <taxon>Fungi</taxon>
        <taxon>Fungi incertae sedis</taxon>
        <taxon>Chytridiomycota</taxon>
        <taxon>Chytridiomycota incertae sedis</taxon>
        <taxon>Chytridiomycetes</taxon>
        <taxon>Chytridiomycetes incertae sedis</taxon>
        <taxon>Blyttiomyces</taxon>
    </lineage>
</organism>
<feature type="compositionally biased region" description="Basic and acidic residues" evidence="1">
    <location>
        <begin position="43"/>
        <end position="54"/>
    </location>
</feature>
<feature type="compositionally biased region" description="Basic and acidic residues" evidence="1">
    <location>
        <begin position="508"/>
        <end position="533"/>
    </location>
</feature>
<accession>A0A4P9VVG4</accession>
<feature type="region of interest" description="Disordered" evidence="1">
    <location>
        <begin position="87"/>
        <end position="106"/>
    </location>
</feature>
<name>A0A4P9VVG4_9FUNG</name>
<feature type="compositionally biased region" description="Low complexity" evidence="1">
    <location>
        <begin position="160"/>
        <end position="170"/>
    </location>
</feature>
<feature type="region of interest" description="Disordered" evidence="1">
    <location>
        <begin position="1"/>
        <end position="75"/>
    </location>
</feature>
<gene>
    <name evidence="2" type="ORF">BDK51DRAFT_49810</name>
</gene>
<protein>
    <submittedName>
        <fullName evidence="2">Uncharacterized protein</fullName>
    </submittedName>
</protein>
<dbReference type="AlphaFoldDB" id="A0A4P9VVG4"/>
<feature type="compositionally biased region" description="Low complexity" evidence="1">
    <location>
        <begin position="55"/>
        <end position="75"/>
    </location>
</feature>
<feature type="region of interest" description="Disordered" evidence="1">
    <location>
        <begin position="232"/>
        <end position="269"/>
    </location>
</feature>